<feature type="transmembrane region" description="Helical" evidence="1">
    <location>
        <begin position="145"/>
        <end position="164"/>
    </location>
</feature>
<feature type="transmembrane region" description="Helical" evidence="1">
    <location>
        <begin position="193"/>
        <end position="212"/>
    </location>
</feature>
<reference evidence="2" key="1">
    <citation type="journal article" date="2015" name="Nature">
        <title>Complex archaea that bridge the gap between prokaryotes and eukaryotes.</title>
        <authorList>
            <person name="Spang A."/>
            <person name="Saw J.H."/>
            <person name="Jorgensen S.L."/>
            <person name="Zaremba-Niedzwiedzka K."/>
            <person name="Martijn J."/>
            <person name="Lind A.E."/>
            <person name="van Eijk R."/>
            <person name="Schleper C."/>
            <person name="Guy L."/>
            <person name="Ettema T.J."/>
        </authorList>
    </citation>
    <scope>NUCLEOTIDE SEQUENCE</scope>
</reference>
<comment type="caution">
    <text evidence="2">The sequence shown here is derived from an EMBL/GenBank/DDBJ whole genome shotgun (WGS) entry which is preliminary data.</text>
</comment>
<proteinExistence type="predicted"/>
<protein>
    <submittedName>
        <fullName evidence="2">Uncharacterized protein</fullName>
    </submittedName>
</protein>
<sequence length="216" mass="22834">AYGLRITGNPLIFASPAGNTVTIYLGASDYIDQSGATDANNPLRNFLILMATNIEEEDVPATDYIITIQGVRYLTAGGGSIFIEGIPGLSTFCSILFQSSLEPMKGDAPTTRGAYASALNPTIQWGITTGNGLTTLGAYLGINQALAGSMVLFVIVMVFAVFLYKKTESGVAVLLLVAATPFMGAYLGLMPMVLAFVLVMFIVVLLGFFFFARGAL</sequence>
<keyword evidence="1" id="KW-0472">Membrane</keyword>
<dbReference type="EMBL" id="LAZR01035605">
    <property type="protein sequence ID" value="KKL27073.1"/>
    <property type="molecule type" value="Genomic_DNA"/>
</dbReference>
<organism evidence="2">
    <name type="scientific">marine sediment metagenome</name>
    <dbReference type="NCBI Taxonomy" id="412755"/>
    <lineage>
        <taxon>unclassified sequences</taxon>
        <taxon>metagenomes</taxon>
        <taxon>ecological metagenomes</taxon>
    </lineage>
</organism>
<gene>
    <name evidence="2" type="ORF">LCGC14_2388840</name>
</gene>
<name>A0A0F9ETA4_9ZZZZ</name>
<feature type="non-terminal residue" evidence="2">
    <location>
        <position position="1"/>
    </location>
</feature>
<dbReference type="AlphaFoldDB" id="A0A0F9ETA4"/>
<accession>A0A0F9ETA4</accession>
<keyword evidence="1" id="KW-0812">Transmembrane</keyword>
<evidence type="ECO:0000256" key="1">
    <source>
        <dbReference type="SAM" id="Phobius"/>
    </source>
</evidence>
<evidence type="ECO:0000313" key="2">
    <source>
        <dbReference type="EMBL" id="KKL27073.1"/>
    </source>
</evidence>
<feature type="transmembrane region" description="Helical" evidence="1">
    <location>
        <begin position="171"/>
        <end position="187"/>
    </location>
</feature>
<keyword evidence="1" id="KW-1133">Transmembrane helix</keyword>